<keyword evidence="2" id="KW-0812">Transmembrane</keyword>
<name>A0AAE1K667_PETCI</name>
<keyword evidence="2" id="KW-1133">Transmembrane helix</keyword>
<keyword evidence="4" id="KW-1185">Reference proteome</keyword>
<organism evidence="3 4">
    <name type="scientific">Petrolisthes cinctipes</name>
    <name type="common">Flat porcelain crab</name>
    <dbReference type="NCBI Taxonomy" id="88211"/>
    <lineage>
        <taxon>Eukaryota</taxon>
        <taxon>Metazoa</taxon>
        <taxon>Ecdysozoa</taxon>
        <taxon>Arthropoda</taxon>
        <taxon>Crustacea</taxon>
        <taxon>Multicrustacea</taxon>
        <taxon>Malacostraca</taxon>
        <taxon>Eumalacostraca</taxon>
        <taxon>Eucarida</taxon>
        <taxon>Decapoda</taxon>
        <taxon>Pleocyemata</taxon>
        <taxon>Anomura</taxon>
        <taxon>Galatheoidea</taxon>
        <taxon>Porcellanidae</taxon>
        <taxon>Petrolisthes</taxon>
    </lineage>
</organism>
<gene>
    <name evidence="3" type="ORF">Pcinc_030548</name>
</gene>
<feature type="transmembrane region" description="Helical" evidence="2">
    <location>
        <begin position="6"/>
        <end position="26"/>
    </location>
</feature>
<comment type="caution">
    <text evidence="3">The sequence shown here is derived from an EMBL/GenBank/DDBJ whole genome shotgun (WGS) entry which is preliminary data.</text>
</comment>
<feature type="compositionally biased region" description="Low complexity" evidence="1">
    <location>
        <begin position="38"/>
        <end position="67"/>
    </location>
</feature>
<reference evidence="3" key="1">
    <citation type="submission" date="2023-10" db="EMBL/GenBank/DDBJ databases">
        <title>Genome assemblies of two species of porcelain crab, Petrolisthes cinctipes and Petrolisthes manimaculis (Anomura: Porcellanidae).</title>
        <authorList>
            <person name="Angst P."/>
        </authorList>
    </citation>
    <scope>NUCLEOTIDE SEQUENCE</scope>
    <source>
        <strain evidence="3">PB745_01</strain>
        <tissue evidence="3">Gill</tissue>
    </source>
</reference>
<accession>A0AAE1K667</accession>
<sequence>MKPAMWYLMMLVVGFFYVYLTAIQILGDRRYTNPPPTTSFSMTLSTSTTASSTPPLHSTSATTITLP</sequence>
<evidence type="ECO:0000256" key="1">
    <source>
        <dbReference type="SAM" id="MobiDB-lite"/>
    </source>
</evidence>
<feature type="region of interest" description="Disordered" evidence="1">
    <location>
        <begin position="37"/>
        <end position="67"/>
    </location>
</feature>
<protein>
    <submittedName>
        <fullName evidence="3">Uncharacterized protein</fullName>
    </submittedName>
</protein>
<dbReference type="EMBL" id="JAWQEG010003960">
    <property type="protein sequence ID" value="KAK3863710.1"/>
    <property type="molecule type" value="Genomic_DNA"/>
</dbReference>
<evidence type="ECO:0000256" key="2">
    <source>
        <dbReference type="SAM" id="Phobius"/>
    </source>
</evidence>
<dbReference type="Proteomes" id="UP001286313">
    <property type="component" value="Unassembled WGS sequence"/>
</dbReference>
<evidence type="ECO:0000313" key="4">
    <source>
        <dbReference type="Proteomes" id="UP001286313"/>
    </source>
</evidence>
<keyword evidence="2" id="KW-0472">Membrane</keyword>
<proteinExistence type="predicted"/>
<dbReference type="AlphaFoldDB" id="A0AAE1K667"/>
<evidence type="ECO:0000313" key="3">
    <source>
        <dbReference type="EMBL" id="KAK3863710.1"/>
    </source>
</evidence>